<feature type="domain" description="Rhodanese" evidence="14">
    <location>
        <begin position="96"/>
        <end position="140"/>
    </location>
</feature>
<dbReference type="PRINTS" id="PR00081">
    <property type="entry name" value="GDHRDH"/>
</dbReference>
<dbReference type="PROSITE" id="PS00061">
    <property type="entry name" value="ADH_SHORT"/>
    <property type="match status" value="1"/>
</dbReference>
<keyword evidence="7" id="KW-0443">Lipid metabolism</keyword>
<protein>
    <recommendedName>
        <fullName evidence="10">Short-chain dehydrogenase/reductase 3</fullName>
    </recommendedName>
    <alternativeName>
        <fullName evidence="11">Retinal short-chain dehydrogenase/reductase 1</fullName>
    </alternativeName>
</protein>
<evidence type="ECO:0000256" key="1">
    <source>
        <dbReference type="ARBA" id="ARBA00004141"/>
    </source>
</evidence>
<reference evidence="15" key="1">
    <citation type="journal article" date="2020" name="Stud. Mycol.">
        <title>101 Dothideomycetes genomes: a test case for predicting lifestyles and emergence of pathogens.</title>
        <authorList>
            <person name="Haridas S."/>
            <person name="Albert R."/>
            <person name="Binder M."/>
            <person name="Bloem J."/>
            <person name="Labutti K."/>
            <person name="Salamov A."/>
            <person name="Andreopoulos B."/>
            <person name="Baker S."/>
            <person name="Barry K."/>
            <person name="Bills G."/>
            <person name="Bluhm B."/>
            <person name="Cannon C."/>
            <person name="Castanera R."/>
            <person name="Culley D."/>
            <person name="Daum C."/>
            <person name="Ezra D."/>
            <person name="Gonzalez J."/>
            <person name="Henrissat B."/>
            <person name="Kuo A."/>
            <person name="Liang C."/>
            <person name="Lipzen A."/>
            <person name="Lutzoni F."/>
            <person name="Magnuson J."/>
            <person name="Mondo S."/>
            <person name="Nolan M."/>
            <person name="Ohm R."/>
            <person name="Pangilinan J."/>
            <person name="Park H.-J."/>
            <person name="Ramirez L."/>
            <person name="Alfaro M."/>
            <person name="Sun H."/>
            <person name="Tritt A."/>
            <person name="Yoshinaga Y."/>
            <person name="Zwiers L.-H."/>
            <person name="Turgeon B."/>
            <person name="Goodwin S."/>
            <person name="Spatafora J."/>
            <person name="Crous P."/>
            <person name="Grigoriev I."/>
        </authorList>
    </citation>
    <scope>NUCLEOTIDE SEQUENCE</scope>
    <source>
        <strain evidence="15">CBS 121739</strain>
    </source>
</reference>
<dbReference type="SUPFAM" id="SSF51735">
    <property type="entry name" value="NAD(P)-binding Rossmann-fold domains"/>
    <property type="match status" value="1"/>
</dbReference>
<evidence type="ECO:0000256" key="2">
    <source>
        <dbReference type="ARBA" id="ARBA00006484"/>
    </source>
</evidence>
<dbReference type="GO" id="GO:0016020">
    <property type="term" value="C:membrane"/>
    <property type="evidence" value="ECO:0007669"/>
    <property type="project" value="UniProtKB-SubCell"/>
</dbReference>
<comment type="similarity">
    <text evidence="2 12">Belongs to the short-chain dehydrogenases/reductases (SDR) family.</text>
</comment>
<comment type="subcellular location">
    <subcellularLocation>
        <location evidence="1">Membrane</location>
        <topology evidence="1">Multi-pass membrane protein</topology>
    </subcellularLocation>
</comment>
<keyword evidence="5" id="KW-1133">Transmembrane helix</keyword>
<proteinExistence type="inferred from homology"/>
<dbReference type="InterPro" id="IPR036291">
    <property type="entry name" value="NAD(P)-bd_dom_sf"/>
</dbReference>
<evidence type="ECO:0000313" key="16">
    <source>
        <dbReference type="Proteomes" id="UP000799437"/>
    </source>
</evidence>
<evidence type="ECO:0000256" key="10">
    <source>
        <dbReference type="ARBA" id="ARBA00068717"/>
    </source>
</evidence>
<evidence type="ECO:0000256" key="8">
    <source>
        <dbReference type="ARBA" id="ARBA00023136"/>
    </source>
</evidence>
<evidence type="ECO:0000256" key="6">
    <source>
        <dbReference type="ARBA" id="ARBA00023002"/>
    </source>
</evidence>
<evidence type="ECO:0000256" key="13">
    <source>
        <dbReference type="SAM" id="MobiDB-lite"/>
    </source>
</evidence>
<dbReference type="PRINTS" id="PR00080">
    <property type="entry name" value="SDRFAMILY"/>
</dbReference>
<evidence type="ECO:0000313" key="15">
    <source>
        <dbReference type="EMBL" id="KAF2759876.1"/>
    </source>
</evidence>
<sequence length="397" mass="43372">MPLRSPYQLNREGVTLDTVGRLISRTALNPFITLPLWLAAAYTNQGSALVAKNLNAERGFKALRTLLILGAFRYVNSFLDAGVTNNWSNDVYDWKKEVVVVTGGSDGIGAHVVKLLAERGIKVAVLDIQDLKYDPPATVSFFKCDLASPDSITSVTATIRSTLGEPTILINNAGVAFGKCILETSERDLNLTFRVNTFAHFYLTQALLPSMVQRNHGMIVTVASLAGFVTAPNMVDYAGSKAAAVAFHEGLSAELATVYKAPKVRTVLVAQGYTRTALFQGFKQGDPFVNYPLYPETVAEEIVKAVLAGRSRTLFLPGVSRYVSMKLRAWTEWAQYGLRKNMAELMKSWHGRQVVQPSEEKGKGVLQASEESRSEGDLAAVMGAFAETPAKPYQQPQ</sequence>
<evidence type="ECO:0000256" key="11">
    <source>
        <dbReference type="ARBA" id="ARBA00082544"/>
    </source>
</evidence>
<dbReference type="Gene3D" id="3.40.50.720">
    <property type="entry name" value="NAD(P)-binding Rossmann-like Domain"/>
    <property type="match status" value="1"/>
</dbReference>
<keyword evidence="16" id="KW-1185">Reference proteome</keyword>
<dbReference type="FunFam" id="3.40.50.720:FF:000131">
    <property type="entry name" value="Short-chain dehydrogenase/reductase 3"/>
    <property type="match status" value="1"/>
</dbReference>
<dbReference type="GO" id="GO:0052650">
    <property type="term" value="F:all-trans-retinol dehydrogenase (NADP+) activity"/>
    <property type="evidence" value="ECO:0007669"/>
    <property type="project" value="UniProtKB-ARBA"/>
</dbReference>
<gene>
    <name evidence="15" type="ORF">EJ05DRAFT_312476</name>
</gene>
<dbReference type="RefSeq" id="XP_033602327.1">
    <property type="nucleotide sequence ID" value="XM_033740700.1"/>
</dbReference>
<keyword evidence="8" id="KW-0472">Membrane</keyword>
<evidence type="ECO:0000256" key="7">
    <source>
        <dbReference type="ARBA" id="ARBA00023098"/>
    </source>
</evidence>
<dbReference type="GeneID" id="54481754"/>
<dbReference type="Proteomes" id="UP000799437">
    <property type="component" value="Unassembled WGS sequence"/>
</dbReference>
<evidence type="ECO:0000256" key="5">
    <source>
        <dbReference type="ARBA" id="ARBA00022989"/>
    </source>
</evidence>
<keyword evidence="3" id="KW-0812">Transmembrane</keyword>
<keyword evidence="6" id="KW-0560">Oxidoreductase</keyword>
<dbReference type="InterPro" id="IPR001763">
    <property type="entry name" value="Rhodanese-like_dom"/>
</dbReference>
<dbReference type="EMBL" id="ML996569">
    <property type="protein sequence ID" value="KAF2759876.1"/>
    <property type="molecule type" value="Genomic_DNA"/>
</dbReference>
<accession>A0A6A6WDE1</accession>
<dbReference type="PANTHER" id="PTHR24322">
    <property type="entry name" value="PKSB"/>
    <property type="match status" value="1"/>
</dbReference>
<evidence type="ECO:0000256" key="12">
    <source>
        <dbReference type="RuleBase" id="RU000363"/>
    </source>
</evidence>
<name>A0A6A6WDE1_9PEZI</name>
<evidence type="ECO:0000259" key="14">
    <source>
        <dbReference type="PROSITE" id="PS50206"/>
    </source>
</evidence>
<dbReference type="InterPro" id="IPR002347">
    <property type="entry name" value="SDR_fam"/>
</dbReference>
<dbReference type="CDD" id="cd05339">
    <property type="entry name" value="17beta-HSDXI-like_SDR_c"/>
    <property type="match status" value="1"/>
</dbReference>
<dbReference type="OrthoDB" id="10253736at2759"/>
<dbReference type="Pfam" id="PF00106">
    <property type="entry name" value="adh_short"/>
    <property type="match status" value="1"/>
</dbReference>
<evidence type="ECO:0000256" key="3">
    <source>
        <dbReference type="ARBA" id="ARBA00022692"/>
    </source>
</evidence>
<feature type="region of interest" description="Disordered" evidence="13">
    <location>
        <begin position="357"/>
        <end position="379"/>
    </location>
</feature>
<evidence type="ECO:0000256" key="9">
    <source>
        <dbReference type="ARBA" id="ARBA00059620"/>
    </source>
</evidence>
<dbReference type="PANTHER" id="PTHR24322:SF736">
    <property type="entry name" value="RETINOL DEHYDROGENASE 10"/>
    <property type="match status" value="1"/>
</dbReference>
<dbReference type="InterPro" id="IPR020904">
    <property type="entry name" value="Sc_DH/Rdtase_CS"/>
</dbReference>
<organism evidence="15 16">
    <name type="scientific">Pseudovirgaria hyperparasitica</name>
    <dbReference type="NCBI Taxonomy" id="470096"/>
    <lineage>
        <taxon>Eukaryota</taxon>
        <taxon>Fungi</taxon>
        <taxon>Dikarya</taxon>
        <taxon>Ascomycota</taxon>
        <taxon>Pezizomycotina</taxon>
        <taxon>Dothideomycetes</taxon>
        <taxon>Dothideomycetes incertae sedis</taxon>
        <taxon>Acrospermales</taxon>
        <taxon>Acrospermaceae</taxon>
        <taxon>Pseudovirgaria</taxon>
    </lineage>
</organism>
<keyword evidence="4" id="KW-0521">NADP</keyword>
<dbReference type="AlphaFoldDB" id="A0A6A6WDE1"/>
<dbReference type="PROSITE" id="PS50206">
    <property type="entry name" value="RHODANESE_3"/>
    <property type="match status" value="1"/>
</dbReference>
<comment type="function">
    <text evidence="9">Catalyzes the reduction of all-trans-retinal to all-trans-retinol in the presence of NADPH.</text>
</comment>
<evidence type="ECO:0000256" key="4">
    <source>
        <dbReference type="ARBA" id="ARBA00022857"/>
    </source>
</evidence>